<accession>A0A8I0W9Z2</accession>
<name>A0A8I0W9Z2_STAEP</name>
<dbReference type="RefSeq" id="WP_002502802.1">
    <property type="nucleotide sequence ID" value="NZ_CP064458.1"/>
</dbReference>
<dbReference type="Proteomes" id="UP000622362">
    <property type="component" value="Unassembled WGS sequence"/>
</dbReference>
<proteinExistence type="predicted"/>
<comment type="caution">
    <text evidence="1">The sequence shown here is derived from an EMBL/GenBank/DDBJ whole genome shotgun (WGS) entry which is preliminary data.</text>
</comment>
<dbReference type="AlphaFoldDB" id="A0A8I0W9Z2"/>
<evidence type="ECO:0000313" key="1">
    <source>
        <dbReference type="EMBL" id="MBF9304320.1"/>
    </source>
</evidence>
<organism evidence="1 2">
    <name type="scientific">Staphylococcus epidermidis</name>
    <dbReference type="NCBI Taxonomy" id="1282"/>
    <lineage>
        <taxon>Bacteria</taxon>
        <taxon>Bacillati</taxon>
        <taxon>Bacillota</taxon>
        <taxon>Bacilli</taxon>
        <taxon>Bacillales</taxon>
        <taxon>Staphylococcaceae</taxon>
        <taxon>Staphylococcus</taxon>
    </lineage>
</organism>
<sequence>MNYKYEYIPNKENLIALYNDTYHDIIKHNVRNSIPIIHEDIVKNTIFTICTDLFLENHHCRNEEICSENGNKEFMEIKSVVCKRLNMKTEKVDSQNTIYSIILIKEFEKIVSNINPLVIPQKHVNIFTVFPQGTTAVELASYVDNEYSTLKFLDKGLESISTISVQTPYAKHLNEIYRKKEYYME</sequence>
<reference evidence="1" key="1">
    <citation type="submission" date="2020-11" db="EMBL/GenBank/DDBJ databases">
        <title>Molecular epidemiology and genomic profiles of multidrug-resistant bacteria collected from clinical sources in South Africa.</title>
        <authorList>
            <person name="Asante J."/>
            <person name="Amoako D.G."/>
        </authorList>
    </citation>
    <scope>NUCLEOTIDE SEQUENCE</scope>
    <source>
        <strain evidence="1">C68</strain>
    </source>
</reference>
<protein>
    <submittedName>
        <fullName evidence="1">Uncharacterized protein</fullName>
    </submittedName>
</protein>
<gene>
    <name evidence="1" type="ORF">I3V53_09565</name>
</gene>
<dbReference type="EMBL" id="JADPYN010000020">
    <property type="protein sequence ID" value="MBF9304320.1"/>
    <property type="molecule type" value="Genomic_DNA"/>
</dbReference>
<evidence type="ECO:0000313" key="2">
    <source>
        <dbReference type="Proteomes" id="UP000622362"/>
    </source>
</evidence>